<gene>
    <name evidence="1" type="ORF">TUM18999_42290</name>
    <name evidence="2" type="ORF">TUM20286_09830</name>
</gene>
<dbReference type="AlphaFoldDB" id="A0A6J4E9E0"/>
<evidence type="ECO:0000313" key="4">
    <source>
        <dbReference type="Proteomes" id="UP001054892"/>
    </source>
</evidence>
<evidence type="ECO:0000313" key="1">
    <source>
        <dbReference type="EMBL" id="BCG26038.1"/>
    </source>
</evidence>
<dbReference type="KEGG" id="ptw:TUM18999_42290"/>
<dbReference type="InterPro" id="IPR037053">
    <property type="entry name" value="Phage_tail_collar_dom_sf"/>
</dbReference>
<sequence>MTQYNRPNEMVFASGAKPGELESFPDITRGWGVTFDQTTGIPPMEWFNALFKRSDEAVRYLLQRGIAEWSNTEDYPVDAHVQEGGKIWKAKVGSVGKRPSLNPTEWVETALTREALKTLIQEQLGGGTINFGQWQWSSATSGGVANGYLALNTTNPADATSLLIAKSSAEGLDYSRIVGLLRAGDTLCVQSRSGGTVAHRFRVTGDLVDSGSYRSVPVVYVSGAGGTPTANTPLQVLMTPAGGTVPAASTTDSQTDFNAVLEPGWYPRLLGGAAGARNANHPDGQAAMQKGSGTTNYYWLLVVRYSSNLIQVALPYVSGADTSLVTMKFRLLGGGIWSPWRSILHADNTQGTGLPAASVMWWSFRSSIPAGWAPADGQLLSRALYPDVWATVSEGKVPKTTEALWSSDPSQRGMFTEGDGSTTFRMPDYNGKAAGSLGALFMRGDGALSSGTPGLIQGDAIRNITGAGAKIVGSAPLGAFSAESVGNSPVGASGGALLSFDASRVVPTAAENRPLNTAGCWIIRMGGGIANSGTIDAAALSTTYATLVTRVEALEARPRTIGEGQAWQDLKATRATNTTYTNTTGRSIAVSVALYDNGSYASSIYVNGVVIGWWDQPTAITYTQTFLVPPGATYMVSGNAGSPSGNTLQYWAELR</sequence>
<dbReference type="Gene3D" id="3.90.1340.10">
    <property type="entry name" value="Phage tail collar domain"/>
    <property type="match status" value="1"/>
</dbReference>
<dbReference type="EMBL" id="BQKM01000001">
    <property type="protein sequence ID" value="GJN51231.1"/>
    <property type="molecule type" value="Genomic_DNA"/>
</dbReference>
<dbReference type="Proteomes" id="UP001054892">
    <property type="component" value="Unassembled WGS sequence"/>
</dbReference>
<keyword evidence="4" id="KW-1185">Reference proteome</keyword>
<accession>A0A6J4E9E0</accession>
<dbReference type="RefSeq" id="WP_173172353.1">
    <property type="nucleotide sequence ID" value="NZ_AP023189.1"/>
</dbReference>
<dbReference type="CDD" id="cd19958">
    <property type="entry name" value="pyocin_knob"/>
    <property type="match status" value="1"/>
</dbReference>
<proteinExistence type="predicted"/>
<reference evidence="1 3" key="1">
    <citation type="submission" date="2020-05" db="EMBL/GenBank/DDBJ databases">
        <title>Characterization of novel class B3 metallo-beta-lactamase from novel Pseudomonas species.</title>
        <authorList>
            <person name="Yamada K."/>
            <person name="Aoki K."/>
            <person name="Ishii Y."/>
        </authorList>
    </citation>
    <scope>NUCLEOTIDE SEQUENCE [LARGE SCALE GENOMIC DNA]</scope>
    <source>
        <strain evidence="1 3">TUM18999</strain>
        <strain evidence="2 4">TUM20286</strain>
    </source>
</reference>
<evidence type="ECO:0000313" key="3">
    <source>
        <dbReference type="Proteomes" id="UP000509383"/>
    </source>
</evidence>
<name>A0A6J4E9E0_9PSED</name>
<dbReference type="Proteomes" id="UP000509383">
    <property type="component" value="Chromosome"/>
</dbReference>
<organism evidence="1 3">
    <name type="scientific">Pseudomonas tohonis</name>
    <dbReference type="NCBI Taxonomy" id="2725477"/>
    <lineage>
        <taxon>Bacteria</taxon>
        <taxon>Pseudomonadati</taxon>
        <taxon>Pseudomonadota</taxon>
        <taxon>Gammaproteobacteria</taxon>
        <taxon>Pseudomonadales</taxon>
        <taxon>Pseudomonadaceae</taxon>
        <taxon>Pseudomonas</taxon>
    </lineage>
</organism>
<evidence type="ECO:0000313" key="2">
    <source>
        <dbReference type="EMBL" id="GJN51231.1"/>
    </source>
</evidence>
<protein>
    <recommendedName>
        <fullName evidence="5">Tail fiber protein</fullName>
    </recommendedName>
</protein>
<dbReference type="EMBL" id="AP023189">
    <property type="protein sequence ID" value="BCG26038.1"/>
    <property type="molecule type" value="Genomic_DNA"/>
</dbReference>
<dbReference type="SUPFAM" id="SSF88874">
    <property type="entry name" value="Receptor-binding domain of short tail fibre protein gp12"/>
    <property type="match status" value="1"/>
</dbReference>
<evidence type="ECO:0008006" key="5">
    <source>
        <dbReference type="Google" id="ProtNLM"/>
    </source>
</evidence>